<keyword evidence="9" id="KW-1185">Reference proteome</keyword>
<name>A0A4V2FT57_9BACT</name>
<comment type="similarity">
    <text evidence="2 6">Belongs to the FKBP-type PPIase family.</text>
</comment>
<dbReference type="Proteomes" id="UP000293562">
    <property type="component" value="Unassembled WGS sequence"/>
</dbReference>
<comment type="caution">
    <text evidence="8">The sequence shown here is derived from an EMBL/GenBank/DDBJ whole genome shotgun (WGS) entry which is preliminary data.</text>
</comment>
<evidence type="ECO:0000256" key="1">
    <source>
        <dbReference type="ARBA" id="ARBA00000971"/>
    </source>
</evidence>
<proteinExistence type="inferred from homology"/>
<dbReference type="EC" id="5.2.1.8" evidence="6"/>
<dbReference type="Gene3D" id="3.10.50.40">
    <property type="match status" value="2"/>
</dbReference>
<dbReference type="SUPFAM" id="SSF54534">
    <property type="entry name" value="FKBP-like"/>
    <property type="match status" value="2"/>
</dbReference>
<evidence type="ECO:0000256" key="6">
    <source>
        <dbReference type="RuleBase" id="RU003915"/>
    </source>
</evidence>
<dbReference type="AlphaFoldDB" id="A0A4V2FT57"/>
<dbReference type="PROSITE" id="PS50059">
    <property type="entry name" value="FKBP_PPIASE"/>
    <property type="match status" value="2"/>
</dbReference>
<accession>A0A4V2FT57</accession>
<keyword evidence="4 5" id="KW-0413">Isomerase</keyword>
<dbReference type="PANTHER" id="PTHR43811:SF19">
    <property type="entry name" value="39 KDA FK506-BINDING NUCLEAR PROTEIN"/>
    <property type="match status" value="1"/>
</dbReference>
<dbReference type="GO" id="GO:0003755">
    <property type="term" value="F:peptidyl-prolyl cis-trans isomerase activity"/>
    <property type="evidence" value="ECO:0007669"/>
    <property type="project" value="UniProtKB-UniRule"/>
</dbReference>
<dbReference type="Pfam" id="PF00254">
    <property type="entry name" value="FKBP_C"/>
    <property type="match status" value="2"/>
</dbReference>
<evidence type="ECO:0000256" key="3">
    <source>
        <dbReference type="ARBA" id="ARBA00023110"/>
    </source>
</evidence>
<organism evidence="8 9">
    <name type="scientific">Ancylomarina subtilis</name>
    <dbReference type="NCBI Taxonomy" id="1639035"/>
    <lineage>
        <taxon>Bacteria</taxon>
        <taxon>Pseudomonadati</taxon>
        <taxon>Bacteroidota</taxon>
        <taxon>Bacteroidia</taxon>
        <taxon>Marinilabiliales</taxon>
        <taxon>Marinifilaceae</taxon>
        <taxon>Ancylomarina</taxon>
    </lineage>
</organism>
<dbReference type="RefSeq" id="WP_207224408.1">
    <property type="nucleotide sequence ID" value="NZ_SHKN01000001.1"/>
</dbReference>
<feature type="domain" description="PPIase FKBP-type" evidence="7">
    <location>
        <begin position="66"/>
        <end position="149"/>
    </location>
</feature>
<feature type="domain" description="PPIase FKBP-type" evidence="7">
    <location>
        <begin position="198"/>
        <end position="281"/>
    </location>
</feature>
<keyword evidence="3 5" id="KW-0697">Rotamase</keyword>
<reference evidence="8 9" key="1">
    <citation type="submission" date="2019-02" db="EMBL/GenBank/DDBJ databases">
        <title>Genomic Encyclopedia of Type Strains, Phase IV (KMG-IV): sequencing the most valuable type-strain genomes for metagenomic binning, comparative biology and taxonomic classification.</title>
        <authorList>
            <person name="Goeker M."/>
        </authorList>
    </citation>
    <scope>NUCLEOTIDE SEQUENCE [LARGE SCALE GENOMIC DNA]</scope>
    <source>
        <strain evidence="8 9">DSM 28825</strain>
    </source>
</reference>
<evidence type="ECO:0000256" key="2">
    <source>
        <dbReference type="ARBA" id="ARBA00006577"/>
    </source>
</evidence>
<protein>
    <recommendedName>
        <fullName evidence="6">Peptidyl-prolyl cis-trans isomerase</fullName>
        <ecNumber evidence="6">5.2.1.8</ecNumber>
    </recommendedName>
</protein>
<sequence>MKYTLFILAICLFVSCSKDEEADYTVKNETEIQDYITTHNLNAKKSSTGLYYVIDEAGTGKQAMPNSYVNVTYKGYYTDGRVFDESNSDGIFTHLQQVIKGWTEGISYFKEGGNGKLLIPSHLAYGNSDYGSVPGGSVLIFDIQLKTVYDNLETCLKAKNETEIKTYIEKNKLDAQKCESGLYYVIEEEGTGIHPNAESNVTIAYKGYFTNDKVFDQSSSNGISIGLNDVIKGWTEGIPYFKEGGKGKLLIPSHLGYGANGGGPIPGGTVLIFDVNLIKVNE</sequence>
<evidence type="ECO:0000256" key="4">
    <source>
        <dbReference type="ARBA" id="ARBA00023235"/>
    </source>
</evidence>
<evidence type="ECO:0000313" key="9">
    <source>
        <dbReference type="Proteomes" id="UP000293562"/>
    </source>
</evidence>
<dbReference type="InterPro" id="IPR046357">
    <property type="entry name" value="PPIase_dom_sf"/>
</dbReference>
<gene>
    <name evidence="8" type="ORF">EV201_1466</name>
</gene>
<dbReference type="InterPro" id="IPR001179">
    <property type="entry name" value="PPIase_FKBP_dom"/>
</dbReference>
<dbReference type="EMBL" id="SHKN01000001">
    <property type="protein sequence ID" value="RZT96815.1"/>
    <property type="molecule type" value="Genomic_DNA"/>
</dbReference>
<evidence type="ECO:0000313" key="8">
    <source>
        <dbReference type="EMBL" id="RZT96815.1"/>
    </source>
</evidence>
<evidence type="ECO:0000256" key="5">
    <source>
        <dbReference type="PROSITE-ProRule" id="PRU00277"/>
    </source>
</evidence>
<dbReference type="PROSITE" id="PS51257">
    <property type="entry name" value="PROKAR_LIPOPROTEIN"/>
    <property type="match status" value="1"/>
</dbReference>
<comment type="catalytic activity">
    <reaction evidence="1 5 6">
        <text>[protein]-peptidylproline (omega=180) = [protein]-peptidylproline (omega=0)</text>
        <dbReference type="Rhea" id="RHEA:16237"/>
        <dbReference type="Rhea" id="RHEA-COMP:10747"/>
        <dbReference type="Rhea" id="RHEA-COMP:10748"/>
        <dbReference type="ChEBI" id="CHEBI:83833"/>
        <dbReference type="ChEBI" id="CHEBI:83834"/>
        <dbReference type="EC" id="5.2.1.8"/>
    </reaction>
</comment>
<evidence type="ECO:0000259" key="7">
    <source>
        <dbReference type="PROSITE" id="PS50059"/>
    </source>
</evidence>
<dbReference type="PANTHER" id="PTHR43811">
    <property type="entry name" value="FKBP-TYPE PEPTIDYL-PROLYL CIS-TRANS ISOMERASE FKPA"/>
    <property type="match status" value="1"/>
</dbReference>